<organism evidence="1 2">
    <name type="scientific">Rheinheimera tilapiae</name>
    <dbReference type="NCBI Taxonomy" id="875043"/>
    <lineage>
        <taxon>Bacteria</taxon>
        <taxon>Pseudomonadati</taxon>
        <taxon>Pseudomonadota</taxon>
        <taxon>Gammaproteobacteria</taxon>
        <taxon>Chromatiales</taxon>
        <taxon>Chromatiaceae</taxon>
        <taxon>Rheinheimera</taxon>
    </lineage>
</organism>
<protein>
    <submittedName>
        <fullName evidence="1">Uncharacterized protein</fullName>
    </submittedName>
</protein>
<dbReference type="Proteomes" id="UP001589813">
    <property type="component" value="Unassembled WGS sequence"/>
</dbReference>
<evidence type="ECO:0000313" key="1">
    <source>
        <dbReference type="EMBL" id="MFC0048719.1"/>
    </source>
</evidence>
<name>A0ABV6BCX1_9GAMM</name>
<proteinExistence type="predicted"/>
<dbReference type="EMBL" id="JBHLXP010000001">
    <property type="protein sequence ID" value="MFC0048719.1"/>
    <property type="molecule type" value="Genomic_DNA"/>
</dbReference>
<comment type="caution">
    <text evidence="1">The sequence shown here is derived from an EMBL/GenBank/DDBJ whole genome shotgun (WGS) entry which is preliminary data.</text>
</comment>
<gene>
    <name evidence="1" type="ORF">ACFFJP_10505</name>
</gene>
<accession>A0ABV6BCX1</accession>
<keyword evidence="2" id="KW-1185">Reference proteome</keyword>
<sequence length="126" mass="13773">MVTQSFTLTNTGKIEFAPGQKSITANKGESVQFVLTNNSGQTLLDWGLYFNNPFDVSNSLRYSFGDLQPNGNVYTAEKTISLDTAEAKVAKYNAYAIYVTVQNSSGTVTIFQRDPEIIVNGGDVED</sequence>
<reference evidence="1 2" key="1">
    <citation type="submission" date="2024-09" db="EMBL/GenBank/DDBJ databases">
        <authorList>
            <person name="Sun Q."/>
            <person name="Mori K."/>
        </authorList>
    </citation>
    <scope>NUCLEOTIDE SEQUENCE [LARGE SCALE GENOMIC DNA]</scope>
    <source>
        <strain evidence="1 2">KCTC 23315</strain>
    </source>
</reference>
<dbReference type="RefSeq" id="WP_377243160.1">
    <property type="nucleotide sequence ID" value="NZ_JBHLXP010000001.1"/>
</dbReference>
<evidence type="ECO:0000313" key="2">
    <source>
        <dbReference type="Proteomes" id="UP001589813"/>
    </source>
</evidence>